<dbReference type="Proteomes" id="UP000288603">
    <property type="component" value="Unassembled WGS sequence"/>
</dbReference>
<comment type="caution">
    <text evidence="1">The sequence shown here is derived from an EMBL/GenBank/DDBJ whole genome shotgun (WGS) entry which is preliminary data.</text>
</comment>
<dbReference type="AlphaFoldDB" id="A0A3S4E294"/>
<keyword evidence="2" id="KW-1185">Reference proteome</keyword>
<proteinExistence type="predicted"/>
<name>A0A3S4E294_9MICO</name>
<protein>
    <submittedName>
        <fullName evidence="1">Uncharacterized protein</fullName>
    </submittedName>
</protein>
<dbReference type="RefSeq" id="WP_128498463.1">
    <property type="nucleotide sequence ID" value="NZ_RZNC01000002.1"/>
</dbReference>
<accession>A0A3S4E294</accession>
<reference evidence="1 2" key="1">
    <citation type="submission" date="2018-12" db="EMBL/GenBank/DDBJ databases">
        <authorList>
            <person name="Li F."/>
        </authorList>
    </citation>
    <scope>NUCLEOTIDE SEQUENCE [LARGE SCALE GENOMIC DNA]</scope>
    <source>
        <strain evidence="1 2">8H24J-4-2</strain>
    </source>
</reference>
<dbReference type="EMBL" id="RZNC01000002">
    <property type="protein sequence ID" value="RWZ64686.1"/>
    <property type="molecule type" value="Genomic_DNA"/>
</dbReference>
<organism evidence="1 2">
    <name type="scientific">Labedella populi</name>
    <dbReference type="NCBI Taxonomy" id="2498850"/>
    <lineage>
        <taxon>Bacteria</taxon>
        <taxon>Bacillati</taxon>
        <taxon>Actinomycetota</taxon>
        <taxon>Actinomycetes</taxon>
        <taxon>Micrococcales</taxon>
        <taxon>Microbacteriaceae</taxon>
        <taxon>Labedella</taxon>
    </lineage>
</organism>
<dbReference type="OrthoDB" id="5196645at2"/>
<evidence type="ECO:0000313" key="1">
    <source>
        <dbReference type="EMBL" id="RWZ64686.1"/>
    </source>
</evidence>
<evidence type="ECO:0000313" key="2">
    <source>
        <dbReference type="Proteomes" id="UP000288603"/>
    </source>
</evidence>
<sequence>MPLGKPGPDVDCTAYNNQGAAQYEYDRWYPTYGDIHRLDHDGDHRACEEYFG</sequence>
<gene>
    <name evidence="1" type="ORF">ELQ92_08090</name>
</gene>